<keyword evidence="2" id="KW-0472">Membrane</keyword>
<protein>
    <submittedName>
        <fullName evidence="3">Uncharacterized protein</fullName>
    </submittedName>
</protein>
<comment type="caution">
    <text evidence="3">The sequence shown here is derived from an EMBL/GenBank/DDBJ whole genome shotgun (WGS) entry which is preliminary data.</text>
</comment>
<evidence type="ECO:0000313" key="3">
    <source>
        <dbReference type="EMBL" id="MBW0499022.1"/>
    </source>
</evidence>
<dbReference type="OrthoDB" id="10252707at2759"/>
<dbReference type="AlphaFoldDB" id="A0A9Q3DFC1"/>
<keyword evidence="4" id="KW-1185">Reference proteome</keyword>
<feature type="region of interest" description="Disordered" evidence="1">
    <location>
        <begin position="128"/>
        <end position="168"/>
    </location>
</feature>
<evidence type="ECO:0000256" key="1">
    <source>
        <dbReference type="SAM" id="MobiDB-lite"/>
    </source>
</evidence>
<reference evidence="3" key="1">
    <citation type="submission" date="2021-03" db="EMBL/GenBank/DDBJ databases">
        <title>Draft genome sequence of rust myrtle Austropuccinia psidii MF-1, a brazilian biotype.</title>
        <authorList>
            <person name="Quecine M.C."/>
            <person name="Pachon D.M.R."/>
            <person name="Bonatelli M.L."/>
            <person name="Correr F.H."/>
            <person name="Franceschini L.M."/>
            <person name="Leite T.F."/>
            <person name="Margarido G.R.A."/>
            <person name="Almeida C.A."/>
            <person name="Ferrarezi J.A."/>
            <person name="Labate C.A."/>
        </authorList>
    </citation>
    <scope>NUCLEOTIDE SEQUENCE</scope>
    <source>
        <strain evidence="3">MF-1</strain>
    </source>
</reference>
<evidence type="ECO:0000256" key="2">
    <source>
        <dbReference type="SAM" id="Phobius"/>
    </source>
</evidence>
<dbReference type="Proteomes" id="UP000765509">
    <property type="component" value="Unassembled WGS sequence"/>
</dbReference>
<name>A0A9Q3DFC1_9BASI</name>
<organism evidence="3 4">
    <name type="scientific">Austropuccinia psidii MF-1</name>
    <dbReference type="NCBI Taxonomy" id="1389203"/>
    <lineage>
        <taxon>Eukaryota</taxon>
        <taxon>Fungi</taxon>
        <taxon>Dikarya</taxon>
        <taxon>Basidiomycota</taxon>
        <taxon>Pucciniomycotina</taxon>
        <taxon>Pucciniomycetes</taxon>
        <taxon>Pucciniales</taxon>
        <taxon>Sphaerophragmiaceae</taxon>
        <taxon>Austropuccinia</taxon>
    </lineage>
</organism>
<accession>A0A9Q3DFC1</accession>
<gene>
    <name evidence="3" type="ORF">O181_038737</name>
</gene>
<keyword evidence="2" id="KW-1133">Transmembrane helix</keyword>
<sequence>MTRRHCRLAFKLLEISLTIFNYAFIIAPLVSSQSLLALLHAIFSATTDKCLRILCEGLLKTGLRNLDEVKIKQEVLALIDSIRVHPIEELVASLEGRPSIDTFPVLDKPFCPLLELRMKALGPDSPYPKQFDLPINPLPPEMEEPGLNAHPAPKLQTSVEGQGPIPLD</sequence>
<feature type="transmembrane region" description="Helical" evidence="2">
    <location>
        <begin position="20"/>
        <end position="43"/>
    </location>
</feature>
<dbReference type="EMBL" id="AVOT02015046">
    <property type="protein sequence ID" value="MBW0499022.1"/>
    <property type="molecule type" value="Genomic_DNA"/>
</dbReference>
<proteinExistence type="predicted"/>
<evidence type="ECO:0000313" key="4">
    <source>
        <dbReference type="Proteomes" id="UP000765509"/>
    </source>
</evidence>
<keyword evidence="2" id="KW-0812">Transmembrane</keyword>